<dbReference type="EMBL" id="CP002690">
    <property type="protein sequence ID" value="AEE14803.1"/>
    <property type="molecule type" value="Genomic_DNA"/>
</dbReference>
<dbReference type="STRING" id="747365.Thena_1184"/>
<feature type="transmembrane region" description="Helical" evidence="1">
    <location>
        <begin position="123"/>
        <end position="147"/>
    </location>
</feature>
<dbReference type="RefSeq" id="WP_013756524.1">
    <property type="nucleotide sequence ID" value="NC_015499.1"/>
</dbReference>
<accession>M1E7W1</accession>
<evidence type="ECO:0000256" key="1">
    <source>
        <dbReference type="SAM" id="Phobius"/>
    </source>
</evidence>
<dbReference type="AlphaFoldDB" id="M1E7W1"/>
<dbReference type="HOGENOM" id="CLU_1694673_0_0_9"/>
<dbReference type="OrthoDB" id="9782842at2"/>
<keyword evidence="3" id="KW-1185">Reference proteome</keyword>
<evidence type="ECO:0008006" key="4">
    <source>
        <dbReference type="Google" id="ProtNLM"/>
    </source>
</evidence>
<keyword evidence="1" id="KW-1133">Transmembrane helix</keyword>
<feature type="transmembrane region" description="Helical" evidence="1">
    <location>
        <begin position="79"/>
        <end position="97"/>
    </location>
</feature>
<keyword evidence="1" id="KW-0472">Membrane</keyword>
<gene>
    <name evidence="2" type="ORF">Thena_1184</name>
</gene>
<evidence type="ECO:0000313" key="3">
    <source>
        <dbReference type="Proteomes" id="UP000011765"/>
    </source>
</evidence>
<proteinExistence type="predicted"/>
<dbReference type="KEGG" id="tnr:Thena_1184"/>
<evidence type="ECO:0000313" key="2">
    <source>
        <dbReference type="EMBL" id="AEE14803.1"/>
    </source>
</evidence>
<protein>
    <recommendedName>
        <fullName evidence="4">Zinc-finger domain-containing protein</fullName>
    </recommendedName>
</protein>
<sequence length="155" mass="18384">MSCDECKKLIELEELGIITSKQLLELEAHVKNCPRCSYLRQRSKQLTYSLRNLPIMNAPDDLFSLIVYRIEKQAFIKNFIFFFAFMSFVLLIGSIFLNNIDYSIFSIDIEESVFYIFEVFWEIFYNNISLVYLLIGSFLAFIIFSVYKKRKELLS</sequence>
<reference evidence="2 3" key="1">
    <citation type="submission" date="2011-04" db="EMBL/GenBank/DDBJ databases">
        <title>The complete genome of Thermodesulfobium narugense DSM 14796.</title>
        <authorList>
            <consortium name="US DOE Joint Genome Institute (JGI-PGF)"/>
            <person name="Lucas S."/>
            <person name="Han J."/>
            <person name="Lapidus A."/>
            <person name="Bruce D."/>
            <person name="Goodwin L."/>
            <person name="Pitluck S."/>
            <person name="Peters L."/>
            <person name="Kyrpides N."/>
            <person name="Mavromatis K."/>
            <person name="Pagani I."/>
            <person name="Ivanova N."/>
            <person name="Ovchinnikova G."/>
            <person name="Zhang X."/>
            <person name="Saunders L."/>
            <person name="Detter J.C."/>
            <person name="Tapia R."/>
            <person name="Han C."/>
            <person name="Land M."/>
            <person name="Hauser L."/>
            <person name="Markowitz V."/>
            <person name="Cheng J.-F."/>
            <person name="Hugenholtz P."/>
            <person name="Woyke T."/>
            <person name="Wu D."/>
            <person name="Spring S."/>
            <person name="Schroeder M."/>
            <person name="Brambilla E."/>
            <person name="Klenk H.-P."/>
            <person name="Eisen J.A."/>
        </authorList>
    </citation>
    <scope>NUCLEOTIDE SEQUENCE [LARGE SCALE GENOMIC DNA]</scope>
    <source>
        <strain evidence="2 3">DSM 14796</strain>
    </source>
</reference>
<keyword evidence="1" id="KW-0812">Transmembrane</keyword>
<organism evidence="2 3">
    <name type="scientific">Thermodesulfobium narugense DSM 14796</name>
    <dbReference type="NCBI Taxonomy" id="747365"/>
    <lineage>
        <taxon>Bacteria</taxon>
        <taxon>Pseudomonadati</taxon>
        <taxon>Thermodesulfobiota</taxon>
        <taxon>Thermodesulfobiia</taxon>
        <taxon>Thermodesulfobiales</taxon>
        <taxon>Thermodesulfobiaceae</taxon>
        <taxon>Thermodesulfobium</taxon>
    </lineage>
</organism>
<name>M1E7W1_9BACT</name>
<dbReference type="Proteomes" id="UP000011765">
    <property type="component" value="Chromosome"/>
</dbReference>